<dbReference type="AlphaFoldDB" id="A0A255ZKT8"/>
<dbReference type="InterPro" id="IPR046077">
    <property type="entry name" value="DUF6095"/>
</dbReference>
<dbReference type="EMBL" id="NOXV01000199">
    <property type="protein sequence ID" value="OYQ42022.1"/>
    <property type="molecule type" value="Genomic_DNA"/>
</dbReference>
<keyword evidence="1" id="KW-0472">Membrane</keyword>
<proteinExistence type="predicted"/>
<accession>A0A255ZKT8</accession>
<gene>
    <name evidence="2" type="ORF">CHU92_04105</name>
</gene>
<dbReference type="RefSeq" id="WP_094412882.1">
    <property type="nucleotide sequence ID" value="NZ_NOXV01000199.1"/>
</dbReference>
<evidence type="ECO:0000313" key="3">
    <source>
        <dbReference type="Proteomes" id="UP000216605"/>
    </source>
</evidence>
<evidence type="ECO:0000313" key="2">
    <source>
        <dbReference type="EMBL" id="OYQ42022.1"/>
    </source>
</evidence>
<reference evidence="2 3" key="1">
    <citation type="submission" date="2017-07" db="EMBL/GenBank/DDBJ databases">
        <title>Flavobacterium cyanobacteriorum sp. nov., isolated from cyanobacterial aggregates in a eutrophic lake.</title>
        <authorList>
            <person name="Cai H."/>
        </authorList>
    </citation>
    <scope>NUCLEOTIDE SEQUENCE [LARGE SCALE GENOMIC DNA]</scope>
    <source>
        <strain evidence="2 3">TH021</strain>
    </source>
</reference>
<feature type="transmembrane region" description="Helical" evidence="1">
    <location>
        <begin position="12"/>
        <end position="33"/>
    </location>
</feature>
<sequence>MPTDKKMLMKGVRYMATALPFMFIGPVVIHSAFKNQGHPFFIPVLGLAVITCIFSVFMAFKGINTIIKSLFDS</sequence>
<comment type="caution">
    <text evidence="2">The sequence shown here is derived from an EMBL/GenBank/DDBJ whole genome shotgun (WGS) entry which is preliminary data.</text>
</comment>
<feature type="transmembrane region" description="Helical" evidence="1">
    <location>
        <begin position="39"/>
        <end position="60"/>
    </location>
</feature>
<keyword evidence="1" id="KW-0812">Transmembrane</keyword>
<dbReference type="OrthoDB" id="1447634at2"/>
<evidence type="ECO:0000256" key="1">
    <source>
        <dbReference type="SAM" id="Phobius"/>
    </source>
</evidence>
<name>A0A255ZKT8_9FLAO</name>
<protein>
    <submittedName>
        <fullName evidence="2">Uncharacterized protein</fullName>
    </submittedName>
</protein>
<dbReference type="Proteomes" id="UP000216605">
    <property type="component" value="Unassembled WGS sequence"/>
</dbReference>
<dbReference type="Pfam" id="PF19589">
    <property type="entry name" value="DUF6095"/>
    <property type="match status" value="1"/>
</dbReference>
<organism evidence="2 3">
    <name type="scientific">Flavobacterium cyanobacteriorum</name>
    <dbReference type="NCBI Taxonomy" id="2022802"/>
    <lineage>
        <taxon>Bacteria</taxon>
        <taxon>Pseudomonadati</taxon>
        <taxon>Bacteroidota</taxon>
        <taxon>Flavobacteriia</taxon>
        <taxon>Flavobacteriales</taxon>
        <taxon>Flavobacteriaceae</taxon>
        <taxon>Flavobacterium</taxon>
    </lineage>
</organism>
<keyword evidence="3" id="KW-1185">Reference proteome</keyword>
<keyword evidence="1" id="KW-1133">Transmembrane helix</keyword>